<accession>A0ABP7RTA6</accession>
<reference evidence="3" key="1">
    <citation type="journal article" date="2019" name="Int. J. Syst. Evol. Microbiol.">
        <title>The Global Catalogue of Microorganisms (GCM) 10K type strain sequencing project: providing services to taxonomists for standard genome sequencing and annotation.</title>
        <authorList>
            <consortium name="The Broad Institute Genomics Platform"/>
            <consortium name="The Broad Institute Genome Sequencing Center for Infectious Disease"/>
            <person name="Wu L."/>
            <person name="Ma J."/>
        </authorList>
    </citation>
    <scope>NUCLEOTIDE SEQUENCE [LARGE SCALE GENOMIC DNA]</scope>
    <source>
        <strain evidence="3">JCM 16924</strain>
    </source>
</reference>
<gene>
    <name evidence="2" type="ORF">GCM10022232_45760</name>
</gene>
<feature type="region of interest" description="Disordered" evidence="1">
    <location>
        <begin position="1"/>
        <end position="31"/>
    </location>
</feature>
<evidence type="ECO:0000256" key="1">
    <source>
        <dbReference type="SAM" id="MobiDB-lite"/>
    </source>
</evidence>
<sequence>MPHTTTAAAGTDRIGRPAAATSGPTRSPGTAGLVMPLWQALAHPLSTDLTKGGLRP</sequence>
<evidence type="ECO:0000313" key="3">
    <source>
        <dbReference type="Proteomes" id="UP001500456"/>
    </source>
</evidence>
<name>A0ABP7RTA6_9ACTN</name>
<evidence type="ECO:0000313" key="2">
    <source>
        <dbReference type="EMBL" id="GAA4001956.1"/>
    </source>
</evidence>
<organism evidence="2 3">
    <name type="scientific">Streptomyces plumbiresistens</name>
    <dbReference type="NCBI Taxonomy" id="511811"/>
    <lineage>
        <taxon>Bacteria</taxon>
        <taxon>Bacillati</taxon>
        <taxon>Actinomycetota</taxon>
        <taxon>Actinomycetes</taxon>
        <taxon>Kitasatosporales</taxon>
        <taxon>Streptomycetaceae</taxon>
        <taxon>Streptomyces</taxon>
    </lineage>
</organism>
<keyword evidence="3" id="KW-1185">Reference proteome</keyword>
<dbReference type="EMBL" id="BAAAZX010000013">
    <property type="protein sequence ID" value="GAA4001956.1"/>
    <property type="molecule type" value="Genomic_DNA"/>
</dbReference>
<comment type="caution">
    <text evidence="2">The sequence shown here is derived from an EMBL/GenBank/DDBJ whole genome shotgun (WGS) entry which is preliminary data.</text>
</comment>
<dbReference type="RefSeq" id="WP_266436362.1">
    <property type="nucleotide sequence ID" value="NZ_BAAAZX010000013.1"/>
</dbReference>
<protein>
    <submittedName>
        <fullName evidence="2">Uncharacterized protein</fullName>
    </submittedName>
</protein>
<dbReference type="Proteomes" id="UP001500456">
    <property type="component" value="Unassembled WGS sequence"/>
</dbReference>
<proteinExistence type="predicted"/>